<dbReference type="GO" id="GO:0015031">
    <property type="term" value="P:protein transport"/>
    <property type="evidence" value="ECO:0007669"/>
    <property type="project" value="UniProtKB-KW"/>
</dbReference>
<evidence type="ECO:0000256" key="7">
    <source>
        <dbReference type="ARBA" id="ARBA00022927"/>
    </source>
</evidence>
<dbReference type="PROSITE" id="PS52015">
    <property type="entry name" value="TONB_CTD"/>
    <property type="match status" value="1"/>
</dbReference>
<dbReference type="PANTHER" id="PTHR33446:SF11">
    <property type="entry name" value="TONB3"/>
    <property type="match status" value="1"/>
</dbReference>
<dbReference type="AlphaFoldDB" id="A0A2H9T7D9"/>
<organism evidence="12">
    <name type="scientific">invertebrate metagenome</name>
    <dbReference type="NCBI Taxonomy" id="1711999"/>
    <lineage>
        <taxon>unclassified sequences</taxon>
        <taxon>metagenomes</taxon>
        <taxon>organismal metagenomes</taxon>
    </lineage>
</organism>
<dbReference type="InterPro" id="IPR037682">
    <property type="entry name" value="TonB_C"/>
</dbReference>
<comment type="similarity">
    <text evidence="2">Belongs to the TonB family.</text>
</comment>
<dbReference type="SUPFAM" id="SSF74653">
    <property type="entry name" value="TolA/TonB C-terminal domain"/>
    <property type="match status" value="1"/>
</dbReference>
<feature type="region of interest" description="Disordered" evidence="10">
    <location>
        <begin position="43"/>
        <end position="143"/>
    </location>
</feature>
<dbReference type="InterPro" id="IPR051045">
    <property type="entry name" value="TonB-dependent_transducer"/>
</dbReference>
<feature type="domain" description="TonB C-terminal" evidence="11">
    <location>
        <begin position="186"/>
        <end position="283"/>
    </location>
</feature>
<keyword evidence="6" id="KW-0812">Transmembrane</keyword>
<protein>
    <recommendedName>
        <fullName evidence="11">TonB C-terminal domain-containing protein</fullName>
    </recommendedName>
</protein>
<dbReference type="NCBIfam" id="TIGR01352">
    <property type="entry name" value="tonB_Cterm"/>
    <property type="match status" value="1"/>
</dbReference>
<keyword evidence="4" id="KW-1003">Cell membrane</keyword>
<dbReference type="InterPro" id="IPR006260">
    <property type="entry name" value="TonB/TolA_C"/>
</dbReference>
<feature type="compositionally biased region" description="Polar residues" evidence="10">
    <location>
        <begin position="43"/>
        <end position="79"/>
    </location>
</feature>
<keyword evidence="9" id="KW-0472">Membrane</keyword>
<evidence type="ECO:0000256" key="2">
    <source>
        <dbReference type="ARBA" id="ARBA00006555"/>
    </source>
</evidence>
<evidence type="ECO:0000256" key="9">
    <source>
        <dbReference type="ARBA" id="ARBA00023136"/>
    </source>
</evidence>
<evidence type="ECO:0000256" key="6">
    <source>
        <dbReference type="ARBA" id="ARBA00022692"/>
    </source>
</evidence>
<sequence>MLISLLIAILTHGLILKEIDFGSAPKDSLPASLKLNLSYQNGNSSRQTMITPQDQHQSTEPVQPEKPQSINKTTETNVLISDKPISDQQDANSIPSSQPSKNKQQATRAKTQPITHSPAKAKKNKPVVSDKTSSPTDSLQPPIDLKSEVNRLETPWRTQQPVDDKGYRTKRFKAVSSWHEPGAQYKEAWRRKVERIGNMNYPEEARKKEIYGKLKMSVSINRNGSLHKIKITRSSGYLILDKAAISIVKLAAPFAPFGNDLNDYDRIEIIRTWVFEQDSYFSF</sequence>
<name>A0A2H9T7D9_9ZZZZ</name>
<keyword evidence="5" id="KW-0997">Cell inner membrane</keyword>
<accession>A0A2H9T7D9</accession>
<feature type="compositionally biased region" description="Polar residues" evidence="10">
    <location>
        <begin position="130"/>
        <end position="139"/>
    </location>
</feature>
<dbReference type="GO" id="GO:0055085">
    <property type="term" value="P:transmembrane transport"/>
    <property type="evidence" value="ECO:0007669"/>
    <property type="project" value="InterPro"/>
</dbReference>
<dbReference type="PANTHER" id="PTHR33446">
    <property type="entry name" value="PROTEIN TONB-RELATED"/>
    <property type="match status" value="1"/>
</dbReference>
<proteinExistence type="inferred from homology"/>
<evidence type="ECO:0000313" key="12">
    <source>
        <dbReference type="EMBL" id="PJE79137.1"/>
    </source>
</evidence>
<evidence type="ECO:0000256" key="3">
    <source>
        <dbReference type="ARBA" id="ARBA00022448"/>
    </source>
</evidence>
<evidence type="ECO:0000259" key="11">
    <source>
        <dbReference type="PROSITE" id="PS52015"/>
    </source>
</evidence>
<reference evidence="12" key="1">
    <citation type="journal article" date="2017" name="Appl. Environ. Microbiol.">
        <title>Molecular characterization of an Endozoicomonas-like organism causing infection in king scallop Pecten maximus L.</title>
        <authorList>
            <person name="Cano I."/>
            <person name="van Aerle R."/>
            <person name="Ross S."/>
            <person name="Verner-Jeffreys D.W."/>
            <person name="Paley R.K."/>
            <person name="Rimmer G."/>
            <person name="Ryder D."/>
            <person name="Hooper P."/>
            <person name="Stone D."/>
            <person name="Feist S.W."/>
        </authorList>
    </citation>
    <scope>NUCLEOTIDE SEQUENCE</scope>
</reference>
<evidence type="ECO:0000256" key="5">
    <source>
        <dbReference type="ARBA" id="ARBA00022519"/>
    </source>
</evidence>
<evidence type="ECO:0000256" key="10">
    <source>
        <dbReference type="SAM" id="MobiDB-lite"/>
    </source>
</evidence>
<dbReference type="Gene3D" id="3.30.1150.10">
    <property type="match status" value="1"/>
</dbReference>
<keyword evidence="7" id="KW-0653">Protein transport</keyword>
<gene>
    <name evidence="12" type="ORF">CI610_01886</name>
</gene>
<evidence type="ECO:0000256" key="1">
    <source>
        <dbReference type="ARBA" id="ARBA00004383"/>
    </source>
</evidence>
<keyword evidence="8" id="KW-1133">Transmembrane helix</keyword>
<dbReference type="EMBL" id="NSIT01000092">
    <property type="protein sequence ID" value="PJE79137.1"/>
    <property type="molecule type" value="Genomic_DNA"/>
</dbReference>
<comment type="caution">
    <text evidence="12">The sequence shown here is derived from an EMBL/GenBank/DDBJ whole genome shotgun (WGS) entry which is preliminary data.</text>
</comment>
<evidence type="ECO:0000256" key="4">
    <source>
        <dbReference type="ARBA" id="ARBA00022475"/>
    </source>
</evidence>
<dbReference type="GO" id="GO:0031992">
    <property type="term" value="F:energy transducer activity"/>
    <property type="evidence" value="ECO:0007669"/>
    <property type="project" value="TreeGrafter"/>
</dbReference>
<keyword evidence="3" id="KW-0813">Transport</keyword>
<dbReference type="Pfam" id="PF03544">
    <property type="entry name" value="TonB_C"/>
    <property type="match status" value="1"/>
</dbReference>
<dbReference type="GO" id="GO:0098797">
    <property type="term" value="C:plasma membrane protein complex"/>
    <property type="evidence" value="ECO:0007669"/>
    <property type="project" value="TreeGrafter"/>
</dbReference>
<evidence type="ECO:0000256" key="8">
    <source>
        <dbReference type="ARBA" id="ARBA00022989"/>
    </source>
</evidence>
<comment type="subcellular location">
    <subcellularLocation>
        <location evidence="1">Cell inner membrane</location>
        <topology evidence="1">Single-pass membrane protein</topology>
        <orientation evidence="1">Periplasmic side</orientation>
    </subcellularLocation>
</comment>
<feature type="compositionally biased region" description="Polar residues" evidence="10">
    <location>
        <begin position="86"/>
        <end position="115"/>
    </location>
</feature>